<evidence type="ECO:0000313" key="7">
    <source>
        <dbReference type="EMBL" id="KUI19886.1"/>
    </source>
</evidence>
<feature type="transmembrane region" description="Helical" evidence="6">
    <location>
        <begin position="138"/>
        <end position="158"/>
    </location>
</feature>
<evidence type="ECO:0000256" key="2">
    <source>
        <dbReference type="ARBA" id="ARBA00022475"/>
    </source>
</evidence>
<evidence type="ECO:0000256" key="5">
    <source>
        <dbReference type="ARBA" id="ARBA00023136"/>
    </source>
</evidence>
<dbReference type="AlphaFoldDB" id="A0A101ABB6"/>
<organism evidence="7 8">
    <name type="scientific">Mycobacterium lehmannii</name>
    <dbReference type="NCBI Taxonomy" id="2048550"/>
    <lineage>
        <taxon>Bacteria</taxon>
        <taxon>Bacillati</taxon>
        <taxon>Actinomycetota</taxon>
        <taxon>Actinomycetes</taxon>
        <taxon>Mycobacteriales</taxon>
        <taxon>Mycobacteriaceae</taxon>
        <taxon>Mycobacterium</taxon>
    </lineage>
</organism>
<evidence type="ECO:0000313" key="8">
    <source>
        <dbReference type="Proteomes" id="UP000053707"/>
    </source>
</evidence>
<evidence type="ECO:0000256" key="4">
    <source>
        <dbReference type="ARBA" id="ARBA00022989"/>
    </source>
</evidence>
<feature type="transmembrane region" description="Helical" evidence="6">
    <location>
        <begin position="43"/>
        <end position="60"/>
    </location>
</feature>
<feature type="transmembrane region" description="Helical" evidence="6">
    <location>
        <begin position="106"/>
        <end position="126"/>
    </location>
</feature>
<gene>
    <name evidence="7" type="ORF">AU192_24420</name>
</gene>
<dbReference type="Proteomes" id="UP000053707">
    <property type="component" value="Unassembled WGS sequence"/>
</dbReference>
<keyword evidence="4 6" id="KW-1133">Transmembrane helix</keyword>
<dbReference type="InterPro" id="IPR051611">
    <property type="entry name" value="ECF_transporter_component"/>
</dbReference>
<dbReference type="InterPro" id="IPR012809">
    <property type="entry name" value="ECF_CbiQ"/>
</dbReference>
<comment type="subcellular location">
    <subcellularLocation>
        <location evidence="1">Cell membrane</location>
        <topology evidence="1">Multi-pass membrane protein</topology>
    </subcellularLocation>
</comment>
<dbReference type="GO" id="GO:0006824">
    <property type="term" value="P:cobalt ion transport"/>
    <property type="evidence" value="ECO:0007669"/>
    <property type="project" value="InterPro"/>
</dbReference>
<dbReference type="NCBIfam" id="TIGR02454">
    <property type="entry name" value="ECF_T_CbiQ"/>
    <property type="match status" value="1"/>
</dbReference>
<dbReference type="CDD" id="cd16914">
    <property type="entry name" value="EcfT"/>
    <property type="match status" value="1"/>
</dbReference>
<dbReference type="GO" id="GO:0043190">
    <property type="term" value="C:ATP-binding cassette (ABC) transporter complex"/>
    <property type="evidence" value="ECO:0007669"/>
    <property type="project" value="InterPro"/>
</dbReference>
<sequence>MGAGAHPLYRHDDSAVHRAPAEVKVVCLLVFVLAVVATPREVFWPFAVYALIVVGIWHLARIPLRWVLPRMLIEAPFLVLAVLLPFAEGGERIDVAGVALSVSGLWAAWGIVIKGTLGVAAALTVAATTSTTELPTALGRLGVPAIATSVLVLMIRYVDLLTAEAGRMRMARISRGDSPRVLHQAGAIAKGIGALFLRSYERGERVYVAMLSRGFDGNAPDLAVIGAPPRAVASQWVIVMAPAAAAVIVSASAWVLR</sequence>
<dbReference type="EMBL" id="LQIR01000004">
    <property type="protein sequence ID" value="KUI19886.1"/>
    <property type="molecule type" value="Genomic_DNA"/>
</dbReference>
<feature type="transmembrane region" description="Helical" evidence="6">
    <location>
        <begin position="67"/>
        <end position="86"/>
    </location>
</feature>
<keyword evidence="5 6" id="KW-0472">Membrane</keyword>
<dbReference type="PANTHER" id="PTHR34857">
    <property type="entry name" value="SLL0384 PROTEIN"/>
    <property type="match status" value="1"/>
</dbReference>
<feature type="transmembrane region" description="Helical" evidence="6">
    <location>
        <begin position="236"/>
        <end position="256"/>
    </location>
</feature>
<keyword evidence="8" id="KW-1185">Reference proteome</keyword>
<keyword evidence="3 6" id="KW-0812">Transmembrane</keyword>
<dbReference type="Pfam" id="PF02361">
    <property type="entry name" value="CbiQ"/>
    <property type="match status" value="1"/>
</dbReference>
<accession>A0A101ABB6</accession>
<evidence type="ECO:0000256" key="1">
    <source>
        <dbReference type="ARBA" id="ARBA00004651"/>
    </source>
</evidence>
<protein>
    <submittedName>
        <fullName evidence="7">Cobalt ABC transporter permease</fullName>
    </submittedName>
</protein>
<reference evidence="7 8" key="1">
    <citation type="submission" date="2016-01" db="EMBL/GenBank/DDBJ databases">
        <authorList>
            <consortium name="TB Trials Study Group"/>
            <person name="Sutton G."/>
            <person name="Brinkac L."/>
            <person name="Sanka R."/>
            <person name="Adams M."/>
            <person name="Lau E.L."/>
            <person name="Macaden R."/>
            <person name="Grewal H.M.S."/>
        </authorList>
    </citation>
    <scope>NUCLEOTIDE SEQUENCE [LARGE SCALE GENOMIC DNA]</scope>
    <source>
        <strain evidence="7 8">IS-1744</strain>
    </source>
</reference>
<comment type="caution">
    <text evidence="7">The sequence shown here is derived from an EMBL/GenBank/DDBJ whole genome shotgun (WGS) entry which is preliminary data.</text>
</comment>
<dbReference type="PANTHER" id="PTHR34857:SF2">
    <property type="entry name" value="SLL0384 PROTEIN"/>
    <property type="match status" value="1"/>
</dbReference>
<evidence type="ECO:0000256" key="3">
    <source>
        <dbReference type="ARBA" id="ARBA00022692"/>
    </source>
</evidence>
<dbReference type="InterPro" id="IPR003339">
    <property type="entry name" value="ABC/ECF_trnsptr_transmembrane"/>
</dbReference>
<keyword evidence="2" id="KW-1003">Cell membrane</keyword>
<proteinExistence type="predicted"/>
<name>A0A101ABB6_9MYCO</name>
<feature type="transmembrane region" description="Helical" evidence="6">
    <location>
        <begin position="21"/>
        <end position="37"/>
    </location>
</feature>
<dbReference type="RefSeq" id="WP_064394544.1">
    <property type="nucleotide sequence ID" value="NZ_LQIR01000004.1"/>
</dbReference>
<evidence type="ECO:0000256" key="6">
    <source>
        <dbReference type="SAM" id="Phobius"/>
    </source>
</evidence>